<accession>A0A4Q2T6C6</accession>
<protein>
    <submittedName>
        <fullName evidence="2">Uncharacterized protein</fullName>
    </submittedName>
</protein>
<gene>
    <name evidence="2" type="ORF">EUA94_07500</name>
</gene>
<evidence type="ECO:0000313" key="3">
    <source>
        <dbReference type="Proteomes" id="UP000291101"/>
    </source>
</evidence>
<dbReference type="PROSITE" id="PS51257">
    <property type="entry name" value="PROKAR_LIPOPROTEIN"/>
    <property type="match status" value="1"/>
</dbReference>
<organism evidence="2 3">
    <name type="scientific">Nocardioides zhouii</name>
    <dbReference type="NCBI Taxonomy" id="1168729"/>
    <lineage>
        <taxon>Bacteria</taxon>
        <taxon>Bacillati</taxon>
        <taxon>Actinomycetota</taxon>
        <taxon>Actinomycetes</taxon>
        <taxon>Propionibacteriales</taxon>
        <taxon>Nocardioidaceae</taxon>
        <taxon>Nocardioides</taxon>
    </lineage>
</organism>
<sequence length="203" mass="21124">MRRRGALAAAGLALVAAGCGGGGESPGAGSDSPSSSPSSSDSTPSDAPEPEPTPTVEPATGVEIELKGFRVNAPKKWRINNEFLIAATAIGPVDDGRSGGMLLGLVPSSEQVSIAASTRKSWQPGAKPRGFEEQPRTVLGGLSAFYYTAEANKFLTEHVMGTWDSGWIVELNIQLPNALSAERQTEIVDSIVATYQSPSPRDG</sequence>
<dbReference type="Proteomes" id="UP000291101">
    <property type="component" value="Unassembled WGS sequence"/>
</dbReference>
<comment type="caution">
    <text evidence="2">The sequence shown here is derived from an EMBL/GenBank/DDBJ whole genome shotgun (WGS) entry which is preliminary data.</text>
</comment>
<reference evidence="2 3" key="1">
    <citation type="submission" date="2019-01" db="EMBL/GenBank/DDBJ databases">
        <title>Novel species of Nocardioides.</title>
        <authorList>
            <person name="Liu Q."/>
            <person name="X Y.-H."/>
        </authorList>
    </citation>
    <scope>NUCLEOTIDE SEQUENCE [LARGE SCALE GENOMIC DNA]</scope>
    <source>
        <strain evidence="2 3">HLT2-9</strain>
    </source>
</reference>
<proteinExistence type="predicted"/>
<dbReference type="AlphaFoldDB" id="A0A4Q2T6C6"/>
<dbReference type="OrthoDB" id="9837470at2"/>
<feature type="region of interest" description="Disordered" evidence="1">
    <location>
        <begin position="18"/>
        <end position="61"/>
    </location>
</feature>
<evidence type="ECO:0000313" key="2">
    <source>
        <dbReference type="EMBL" id="RYC12508.1"/>
    </source>
</evidence>
<keyword evidence="3" id="KW-1185">Reference proteome</keyword>
<evidence type="ECO:0000256" key="1">
    <source>
        <dbReference type="SAM" id="MobiDB-lite"/>
    </source>
</evidence>
<dbReference type="EMBL" id="SDWV01000006">
    <property type="protein sequence ID" value="RYC12508.1"/>
    <property type="molecule type" value="Genomic_DNA"/>
</dbReference>
<dbReference type="RefSeq" id="WP_129426261.1">
    <property type="nucleotide sequence ID" value="NZ_SDWV01000006.1"/>
</dbReference>
<feature type="compositionally biased region" description="Low complexity" evidence="1">
    <location>
        <begin position="27"/>
        <end position="46"/>
    </location>
</feature>
<name>A0A4Q2T6C6_9ACTN</name>